<dbReference type="EMBL" id="CAMAPF010000072">
    <property type="protein sequence ID" value="CAH9092160.1"/>
    <property type="molecule type" value="Genomic_DNA"/>
</dbReference>
<protein>
    <recommendedName>
        <fullName evidence="4">Retrotransposon Copia-like N-terminal domain-containing protein</fullName>
    </recommendedName>
</protein>
<evidence type="ECO:0000313" key="2">
    <source>
        <dbReference type="EMBL" id="CAH9092160.1"/>
    </source>
</evidence>
<evidence type="ECO:0000256" key="1">
    <source>
        <dbReference type="SAM" id="MobiDB-lite"/>
    </source>
</evidence>
<dbReference type="Proteomes" id="UP001152523">
    <property type="component" value="Unassembled WGS sequence"/>
</dbReference>
<feature type="region of interest" description="Disordered" evidence="1">
    <location>
        <begin position="346"/>
        <end position="427"/>
    </location>
</feature>
<comment type="caution">
    <text evidence="2">The sequence shown here is derived from an EMBL/GenBank/DDBJ whole genome shotgun (WGS) entry which is preliminary data.</text>
</comment>
<accession>A0AAV0D3P2</accession>
<sequence>MDAFTAASTSSTMAPVSAPFTDAAVVLTSASVSLTEPPPVISSQPGSSLHTAGSPIVTDGPYSLFHTIPSVLPWQPPVIPAAGSLFSTPVPSTAQPLHPTPGSFGSTFFGAPGISRPHDPSLFQSPMAVVSQSISPANNVTQIVTIKLKDVEDYITWRTQFEAFLVSQGVFGFLDGSTKVPPMYTIDFNNHQIINTEYHHWLRVDQTIRSWIFATLTRDVLIDVHELKHSFEIWERLQNRFRSASLARAMTLRRLLSNVKKKENQSMENYLREIHALVSELATINSPVSDKEVLQTTLMGLGPEYESTMGTISLFPDNFPPDILHRSLLEAEQRVLYLRQQNTPPAYQAFGVQDRDRAPHGGRGGRGRGGRGRNGRGRGRGYHQYGQQPSHGQQQSAPQQGQQPGQHHQQGFGQQQLRPPNAGAMSNSVLSTLNTNAILYCGTNVKSAGSSSTGGILGAIPPPVVCQICFSAGHSAINCPSRFSPSTAPVLLTGQANEALWYPDTGASAHMTSSEGQNFGGGSSSGNN</sequence>
<feature type="compositionally biased region" description="Low complexity" evidence="1">
    <location>
        <begin position="382"/>
        <end position="416"/>
    </location>
</feature>
<name>A0AAV0D3P2_9ASTE</name>
<dbReference type="PANTHER" id="PTHR47481">
    <property type="match status" value="1"/>
</dbReference>
<evidence type="ECO:0008006" key="4">
    <source>
        <dbReference type="Google" id="ProtNLM"/>
    </source>
</evidence>
<feature type="compositionally biased region" description="Basic residues" evidence="1">
    <location>
        <begin position="363"/>
        <end position="381"/>
    </location>
</feature>
<evidence type="ECO:0000313" key="3">
    <source>
        <dbReference type="Proteomes" id="UP001152523"/>
    </source>
</evidence>
<dbReference type="PANTHER" id="PTHR47481:SF31">
    <property type="entry name" value="OS01G0873500 PROTEIN"/>
    <property type="match status" value="1"/>
</dbReference>
<dbReference type="AlphaFoldDB" id="A0AAV0D3P2"/>
<dbReference type="Pfam" id="PF14223">
    <property type="entry name" value="Retrotran_gag_2"/>
    <property type="match status" value="1"/>
</dbReference>
<keyword evidence="3" id="KW-1185">Reference proteome</keyword>
<proteinExistence type="predicted"/>
<gene>
    <name evidence="2" type="ORF">CEPIT_LOCUS11967</name>
</gene>
<reference evidence="2" key="1">
    <citation type="submission" date="2022-07" db="EMBL/GenBank/DDBJ databases">
        <authorList>
            <person name="Macas J."/>
            <person name="Novak P."/>
            <person name="Neumann P."/>
        </authorList>
    </citation>
    <scope>NUCLEOTIDE SEQUENCE</scope>
</reference>
<organism evidence="2 3">
    <name type="scientific">Cuscuta epithymum</name>
    <dbReference type="NCBI Taxonomy" id="186058"/>
    <lineage>
        <taxon>Eukaryota</taxon>
        <taxon>Viridiplantae</taxon>
        <taxon>Streptophyta</taxon>
        <taxon>Embryophyta</taxon>
        <taxon>Tracheophyta</taxon>
        <taxon>Spermatophyta</taxon>
        <taxon>Magnoliopsida</taxon>
        <taxon>eudicotyledons</taxon>
        <taxon>Gunneridae</taxon>
        <taxon>Pentapetalae</taxon>
        <taxon>asterids</taxon>
        <taxon>lamiids</taxon>
        <taxon>Solanales</taxon>
        <taxon>Convolvulaceae</taxon>
        <taxon>Cuscuteae</taxon>
        <taxon>Cuscuta</taxon>
        <taxon>Cuscuta subgen. Cuscuta</taxon>
    </lineage>
</organism>